<keyword evidence="4" id="KW-0997">Cell inner membrane</keyword>
<keyword evidence="2 8" id="KW-0813">Transport</keyword>
<dbReference type="EMBL" id="CP073347">
    <property type="protein sequence ID" value="UTW11641.1"/>
    <property type="molecule type" value="Genomic_DNA"/>
</dbReference>
<evidence type="ECO:0000256" key="3">
    <source>
        <dbReference type="ARBA" id="ARBA00022475"/>
    </source>
</evidence>
<feature type="transmembrane region" description="Helical" evidence="8">
    <location>
        <begin position="420"/>
        <end position="438"/>
    </location>
</feature>
<dbReference type="CDD" id="cd06261">
    <property type="entry name" value="TM_PBP2"/>
    <property type="match status" value="2"/>
</dbReference>
<keyword evidence="5 8" id="KW-0812">Transmembrane</keyword>
<keyword evidence="7 8" id="KW-0472">Membrane</keyword>
<dbReference type="PANTHER" id="PTHR43357">
    <property type="entry name" value="INNER MEMBRANE ABC TRANSPORTER PERMEASE PROTEIN YDCV"/>
    <property type="match status" value="1"/>
</dbReference>
<dbReference type="InterPro" id="IPR000515">
    <property type="entry name" value="MetI-like"/>
</dbReference>
<feature type="transmembrane region" description="Helical" evidence="8">
    <location>
        <begin position="392"/>
        <end position="414"/>
    </location>
</feature>
<name>A0ABY5HGZ6_9GAMM</name>
<feature type="transmembrane region" description="Helical" evidence="8">
    <location>
        <begin position="60"/>
        <end position="84"/>
    </location>
</feature>
<evidence type="ECO:0000256" key="5">
    <source>
        <dbReference type="ARBA" id="ARBA00022692"/>
    </source>
</evidence>
<evidence type="ECO:0000259" key="9">
    <source>
        <dbReference type="PROSITE" id="PS50928"/>
    </source>
</evidence>
<protein>
    <submittedName>
        <fullName evidence="10">Iron ABC transporter permease</fullName>
    </submittedName>
</protein>
<feature type="transmembrane region" description="Helical" evidence="8">
    <location>
        <begin position="529"/>
        <end position="549"/>
    </location>
</feature>
<feature type="transmembrane region" description="Helical" evidence="8">
    <location>
        <begin position="96"/>
        <end position="121"/>
    </location>
</feature>
<reference evidence="10" key="1">
    <citation type="submission" date="2021-04" db="EMBL/GenBank/DDBJ databases">
        <title>Oceanospirillales bacteria with DddD are important DMSP degraders in coastal seawater.</title>
        <authorList>
            <person name="Liu J."/>
        </authorList>
    </citation>
    <scope>NUCLEOTIDE SEQUENCE</scope>
    <source>
        <strain evidence="10">D13-1</strain>
    </source>
</reference>
<comment type="subcellular location">
    <subcellularLocation>
        <location evidence="1">Cell inner membrane</location>
        <topology evidence="1">Multi-pass membrane protein</topology>
    </subcellularLocation>
    <subcellularLocation>
        <location evidence="8">Cell membrane</location>
        <topology evidence="8">Multi-pass membrane protein</topology>
    </subcellularLocation>
</comment>
<evidence type="ECO:0000313" key="11">
    <source>
        <dbReference type="Proteomes" id="UP001058461"/>
    </source>
</evidence>
<evidence type="ECO:0000256" key="7">
    <source>
        <dbReference type="ARBA" id="ARBA00023136"/>
    </source>
</evidence>
<feature type="transmembrane region" description="Helical" evidence="8">
    <location>
        <begin position="141"/>
        <end position="164"/>
    </location>
</feature>
<evidence type="ECO:0000313" key="10">
    <source>
        <dbReference type="EMBL" id="UTW11641.1"/>
    </source>
</evidence>
<feature type="transmembrane region" description="Helical" evidence="8">
    <location>
        <begin position="251"/>
        <end position="268"/>
    </location>
</feature>
<dbReference type="Proteomes" id="UP001058461">
    <property type="component" value="Chromosome"/>
</dbReference>
<accession>A0ABY5HGZ6</accession>
<organism evidence="10 11">
    <name type="scientific">Marinobacterium rhizophilum</name>
    <dbReference type="NCBI Taxonomy" id="420402"/>
    <lineage>
        <taxon>Bacteria</taxon>
        <taxon>Pseudomonadati</taxon>
        <taxon>Pseudomonadota</taxon>
        <taxon>Gammaproteobacteria</taxon>
        <taxon>Oceanospirillales</taxon>
        <taxon>Oceanospirillaceae</taxon>
        <taxon>Marinobacterium</taxon>
    </lineage>
</organism>
<keyword evidence="11" id="KW-1185">Reference proteome</keyword>
<feature type="transmembrane region" description="Helical" evidence="8">
    <location>
        <begin position="201"/>
        <end position="231"/>
    </location>
</feature>
<keyword evidence="6 8" id="KW-1133">Transmembrane helix</keyword>
<dbReference type="SUPFAM" id="SSF161098">
    <property type="entry name" value="MetI-like"/>
    <property type="match status" value="2"/>
</dbReference>
<proteinExistence type="inferred from homology"/>
<dbReference type="Pfam" id="PF00528">
    <property type="entry name" value="BPD_transp_1"/>
    <property type="match status" value="2"/>
</dbReference>
<dbReference type="Gene3D" id="1.10.3720.10">
    <property type="entry name" value="MetI-like"/>
    <property type="match status" value="2"/>
</dbReference>
<feature type="transmembrane region" description="Helical" evidence="8">
    <location>
        <begin position="477"/>
        <end position="498"/>
    </location>
</feature>
<dbReference type="RefSeq" id="WP_255853677.1">
    <property type="nucleotide sequence ID" value="NZ_CP073347.1"/>
</dbReference>
<comment type="similarity">
    <text evidence="8">Belongs to the binding-protein-dependent transport system permease family.</text>
</comment>
<evidence type="ECO:0000256" key="4">
    <source>
        <dbReference type="ARBA" id="ARBA00022519"/>
    </source>
</evidence>
<gene>
    <name evidence="10" type="ORF">KDW95_20700</name>
</gene>
<keyword evidence="3" id="KW-1003">Cell membrane</keyword>
<evidence type="ECO:0000256" key="6">
    <source>
        <dbReference type="ARBA" id="ARBA00022989"/>
    </source>
</evidence>
<dbReference type="PROSITE" id="PS50928">
    <property type="entry name" value="ABC_TM1"/>
    <property type="match status" value="2"/>
</dbReference>
<evidence type="ECO:0000256" key="2">
    <source>
        <dbReference type="ARBA" id="ARBA00022448"/>
    </source>
</evidence>
<evidence type="ECO:0000256" key="8">
    <source>
        <dbReference type="RuleBase" id="RU363032"/>
    </source>
</evidence>
<feature type="transmembrane region" description="Helical" evidence="8">
    <location>
        <begin position="359"/>
        <end position="380"/>
    </location>
</feature>
<feature type="domain" description="ABC transmembrane type-1" evidence="9">
    <location>
        <begin position="61"/>
        <end position="269"/>
    </location>
</feature>
<dbReference type="PANTHER" id="PTHR43357:SF3">
    <property type="entry name" value="FE(3+)-TRANSPORT SYSTEM PERMEASE PROTEIN FBPB 2"/>
    <property type="match status" value="1"/>
</dbReference>
<evidence type="ECO:0000256" key="1">
    <source>
        <dbReference type="ARBA" id="ARBA00004429"/>
    </source>
</evidence>
<feature type="domain" description="ABC transmembrane type-1" evidence="9">
    <location>
        <begin position="355"/>
        <end position="549"/>
    </location>
</feature>
<dbReference type="InterPro" id="IPR035906">
    <property type="entry name" value="MetI-like_sf"/>
</dbReference>
<sequence>MTPVLSASQPRWLLMLLLLLIALLSLLPSLRLLMEAFRQIELGFDSPLASVMQAPSTWRAVAHSLVTAGLGTLIALVLGTVFAFSISLTNIRARQWLVFSFMLPMMIPPQVTALSWLQLFGPASPLLNTLGLAPPLGSPQPLYSAGGIALLLGIQHAPLVYLALRTSLLNIPRELIEAGRISGASQWRLCRDMILPLSRGGLIAGTSLAFVSALGNFGIPAMLGIPASYYVLPTLIYQHMAGFGSQMLTEVASLSILIGLLALAGVWLQQRLSRGRDYALIGHSGQAQNFNLGVWRPWLEALLVLVLLLILVAPLVALLIGSVVPALGVALTADSFTLDAYGQMLSRQGVTLRALGNSLLLSVSAALVLMLLSLPLAAFLRQCAPRLQTLISSLIEIPYALPGVVLAIACILLFARPLPLLGISIYGSLLVIFVAYLARFLSVAFKPVQAVMSQLDPSLEEAAQLAGASALRRLVDIILPLVAPALCAGGLLVFLIAVNELTVSALLWSTGNETLGVLIFNLDESGDTVLASAVSVVVVLMVAGIMALLSALGNRLPKGVIPWQS</sequence>
<feature type="transmembrane region" description="Helical" evidence="8">
    <location>
        <begin position="302"/>
        <end position="327"/>
    </location>
</feature>